<name>A0A2M7LYU1_9BACT</name>
<dbReference type="Proteomes" id="UP000229708">
    <property type="component" value="Unassembled WGS sequence"/>
</dbReference>
<organism evidence="1 2">
    <name type="scientific">Candidatus Roizmanbacteria bacterium CG_4_10_14_3_um_filter_33_21</name>
    <dbReference type="NCBI Taxonomy" id="1974830"/>
    <lineage>
        <taxon>Bacteria</taxon>
        <taxon>Candidatus Roizmaniibacteriota</taxon>
    </lineage>
</organism>
<evidence type="ECO:0000313" key="2">
    <source>
        <dbReference type="Proteomes" id="UP000229708"/>
    </source>
</evidence>
<protein>
    <submittedName>
        <fullName evidence="1">Uncharacterized protein</fullName>
    </submittedName>
</protein>
<sequence>MKKERTILSSFLKLAGTLSANPVLHPKNKIKPKSIAKTRGRKFVPWNVLKTLPISADRTEKVTVQSAKLVQTKMSHGMK</sequence>
<dbReference type="EMBL" id="PFJI01000101">
    <property type="protein sequence ID" value="PIX73260.1"/>
    <property type="molecule type" value="Genomic_DNA"/>
</dbReference>
<gene>
    <name evidence="1" type="ORF">COZ39_02265</name>
</gene>
<comment type="caution">
    <text evidence="1">The sequence shown here is derived from an EMBL/GenBank/DDBJ whole genome shotgun (WGS) entry which is preliminary data.</text>
</comment>
<reference evidence="2" key="1">
    <citation type="submission" date="2017-09" db="EMBL/GenBank/DDBJ databases">
        <title>Depth-based differentiation of microbial function through sediment-hosted aquifers and enrichment of novel symbionts in the deep terrestrial subsurface.</title>
        <authorList>
            <person name="Probst A.J."/>
            <person name="Ladd B."/>
            <person name="Jarett J.K."/>
            <person name="Geller-Mcgrath D.E."/>
            <person name="Sieber C.M.K."/>
            <person name="Emerson J.B."/>
            <person name="Anantharaman K."/>
            <person name="Thomas B.C."/>
            <person name="Malmstrom R."/>
            <person name="Stieglmeier M."/>
            <person name="Klingl A."/>
            <person name="Woyke T."/>
            <person name="Ryan C.M."/>
            <person name="Banfield J.F."/>
        </authorList>
    </citation>
    <scope>NUCLEOTIDE SEQUENCE [LARGE SCALE GENOMIC DNA]</scope>
</reference>
<accession>A0A2M7LYU1</accession>
<proteinExistence type="predicted"/>
<dbReference type="AlphaFoldDB" id="A0A2M7LYU1"/>
<evidence type="ECO:0000313" key="1">
    <source>
        <dbReference type="EMBL" id="PIX73260.1"/>
    </source>
</evidence>